<accession>A0A1G5S5G7</accession>
<protein>
    <submittedName>
        <fullName evidence="1">Uncharacterized protein</fullName>
    </submittedName>
</protein>
<sequence length="110" mass="13144">MGEEVIGTQSVSFCRTRLEYPEDIIDDIKNDPDIKCYYENDFVVCFETRLESMRKLLEEKVFELESGYENMASFNLDYCEVGFRCDNCTYERYEHMLEEDGEDEDEDAFF</sequence>
<proteinExistence type="predicted"/>
<dbReference type="AlphaFoldDB" id="A0A1G5S5G7"/>
<organism evidence="1 2">
    <name type="scientific">Acidaminobacter hydrogenoformans DSM 2784</name>
    <dbReference type="NCBI Taxonomy" id="1120920"/>
    <lineage>
        <taxon>Bacteria</taxon>
        <taxon>Bacillati</taxon>
        <taxon>Bacillota</taxon>
        <taxon>Clostridia</taxon>
        <taxon>Peptostreptococcales</taxon>
        <taxon>Acidaminobacteraceae</taxon>
        <taxon>Acidaminobacter</taxon>
    </lineage>
</organism>
<gene>
    <name evidence="1" type="ORF">SAMN03080599_02449</name>
</gene>
<evidence type="ECO:0000313" key="2">
    <source>
        <dbReference type="Proteomes" id="UP000199208"/>
    </source>
</evidence>
<reference evidence="1 2" key="1">
    <citation type="submission" date="2016-10" db="EMBL/GenBank/DDBJ databases">
        <authorList>
            <person name="de Groot N.N."/>
        </authorList>
    </citation>
    <scope>NUCLEOTIDE SEQUENCE [LARGE SCALE GENOMIC DNA]</scope>
    <source>
        <strain evidence="1 2">DSM 2784</strain>
    </source>
</reference>
<evidence type="ECO:0000313" key="1">
    <source>
        <dbReference type="EMBL" id="SCZ80789.1"/>
    </source>
</evidence>
<dbReference type="STRING" id="1120920.SAMN03080599_02449"/>
<dbReference type="OrthoDB" id="1634058at2"/>
<dbReference type="EMBL" id="FMWL01000014">
    <property type="protein sequence ID" value="SCZ80789.1"/>
    <property type="molecule type" value="Genomic_DNA"/>
</dbReference>
<dbReference type="Proteomes" id="UP000199208">
    <property type="component" value="Unassembled WGS sequence"/>
</dbReference>
<keyword evidence="2" id="KW-1185">Reference proteome</keyword>
<dbReference type="RefSeq" id="WP_092591911.1">
    <property type="nucleotide sequence ID" value="NZ_FMWL01000014.1"/>
</dbReference>
<name>A0A1G5S5G7_9FIRM</name>